<evidence type="ECO:0000313" key="2">
    <source>
        <dbReference type="Proteomes" id="UP000828251"/>
    </source>
</evidence>
<dbReference type="EMBL" id="JAIQCV010000009">
    <property type="protein sequence ID" value="KAH1064007.1"/>
    <property type="molecule type" value="Genomic_DNA"/>
</dbReference>
<gene>
    <name evidence="1" type="ORF">J1N35_028994</name>
</gene>
<evidence type="ECO:0000313" key="1">
    <source>
        <dbReference type="EMBL" id="KAH1064007.1"/>
    </source>
</evidence>
<comment type="caution">
    <text evidence="1">The sequence shown here is derived from an EMBL/GenBank/DDBJ whole genome shotgun (WGS) entry which is preliminary data.</text>
</comment>
<dbReference type="OrthoDB" id="999762at2759"/>
<feature type="non-terminal residue" evidence="1">
    <location>
        <position position="1"/>
    </location>
</feature>
<keyword evidence="2" id="KW-1185">Reference proteome</keyword>
<dbReference type="AlphaFoldDB" id="A0A9D3UX17"/>
<organism evidence="1 2">
    <name type="scientific">Gossypium stocksii</name>
    <dbReference type="NCBI Taxonomy" id="47602"/>
    <lineage>
        <taxon>Eukaryota</taxon>
        <taxon>Viridiplantae</taxon>
        <taxon>Streptophyta</taxon>
        <taxon>Embryophyta</taxon>
        <taxon>Tracheophyta</taxon>
        <taxon>Spermatophyta</taxon>
        <taxon>Magnoliopsida</taxon>
        <taxon>eudicotyledons</taxon>
        <taxon>Gunneridae</taxon>
        <taxon>Pentapetalae</taxon>
        <taxon>rosids</taxon>
        <taxon>malvids</taxon>
        <taxon>Malvales</taxon>
        <taxon>Malvaceae</taxon>
        <taxon>Malvoideae</taxon>
        <taxon>Gossypium</taxon>
    </lineage>
</organism>
<reference evidence="1 2" key="1">
    <citation type="journal article" date="2021" name="Plant Biotechnol. J.">
        <title>Multi-omics assisted identification of the key and species-specific regulatory components of drought-tolerant mechanisms in Gossypium stocksii.</title>
        <authorList>
            <person name="Yu D."/>
            <person name="Ke L."/>
            <person name="Zhang D."/>
            <person name="Wu Y."/>
            <person name="Sun Y."/>
            <person name="Mei J."/>
            <person name="Sun J."/>
            <person name="Sun Y."/>
        </authorList>
    </citation>
    <scope>NUCLEOTIDE SEQUENCE [LARGE SCALE GENOMIC DNA]</scope>
    <source>
        <strain evidence="2">cv. E1</strain>
        <tissue evidence="1">Leaf</tissue>
    </source>
</reference>
<proteinExistence type="predicted"/>
<dbReference type="Proteomes" id="UP000828251">
    <property type="component" value="Unassembled WGS sequence"/>
</dbReference>
<sequence>SNPPSKIEIGKEVKSIVNENPTQTLENKRIGVDPPEEVFNARVNENPNLAHQPMAQTIQQMVKAPAEQPPLCITYPTMDTNFELKLGLIQLL</sequence>
<name>A0A9D3UX17_9ROSI</name>
<protein>
    <submittedName>
        <fullName evidence="1">Uncharacterized protein</fullName>
    </submittedName>
</protein>
<accession>A0A9D3UX17</accession>